<protein>
    <submittedName>
        <fullName evidence="2">Ragulator complex protein LAMTOR2</fullName>
    </submittedName>
</protein>
<evidence type="ECO:0000313" key="2">
    <source>
        <dbReference type="EMBL" id="KGB40955.1"/>
    </source>
</evidence>
<dbReference type="GO" id="GO:0060090">
    <property type="term" value="F:molecular adaptor activity"/>
    <property type="evidence" value="ECO:0007669"/>
    <property type="project" value="InterPro"/>
</dbReference>
<dbReference type="Pfam" id="PF03259">
    <property type="entry name" value="Robl_LC7"/>
    <property type="match status" value="1"/>
</dbReference>
<reference evidence="2" key="1">
    <citation type="journal article" date="2012" name="Nat. Genet.">
        <title>Whole-genome sequence of Schistosoma haematobium.</title>
        <authorList>
            <person name="Young N.D."/>
            <person name="Jex A.R."/>
            <person name="Li B."/>
            <person name="Liu S."/>
            <person name="Yang L."/>
            <person name="Xiong Z."/>
            <person name="Li Y."/>
            <person name="Cantacessi C."/>
            <person name="Hall R.S."/>
            <person name="Xu X."/>
            <person name="Chen F."/>
            <person name="Wu X."/>
            <person name="Zerlotini A."/>
            <person name="Oliveira G."/>
            <person name="Hofmann A."/>
            <person name="Zhang G."/>
            <person name="Fang X."/>
            <person name="Kang Y."/>
            <person name="Campbell B.E."/>
            <person name="Loukas A."/>
            <person name="Ranganathan S."/>
            <person name="Rollinson D."/>
            <person name="Rinaldi G."/>
            <person name="Brindley P.J."/>
            <person name="Yang H."/>
            <person name="Wang J."/>
            <person name="Wang J."/>
            <person name="Gasser R.B."/>
        </authorList>
    </citation>
    <scope>NUCLEOTIDE SEQUENCE [LARGE SCALE GENOMIC DNA]</scope>
</reference>
<dbReference type="EMBL" id="KL251658">
    <property type="protein sequence ID" value="KGB40955.1"/>
    <property type="molecule type" value="Genomic_DNA"/>
</dbReference>
<dbReference type="GO" id="GO:0032008">
    <property type="term" value="P:positive regulation of TOR signaling"/>
    <property type="evidence" value="ECO:0007669"/>
    <property type="project" value="InterPro"/>
</dbReference>
<dbReference type="InterPro" id="IPR004942">
    <property type="entry name" value="Roadblock/LAMTOR2_dom"/>
</dbReference>
<dbReference type="Gene3D" id="3.30.450.30">
    <property type="entry name" value="Dynein light chain 2a, cytoplasmic"/>
    <property type="match status" value="1"/>
</dbReference>
<dbReference type="STRING" id="6185.A0A095A113"/>
<dbReference type="GO" id="GO:0005085">
    <property type="term" value="F:guanyl-nucleotide exchange factor activity"/>
    <property type="evidence" value="ECO:0007669"/>
    <property type="project" value="InterPro"/>
</dbReference>
<accession>A0A095A113</accession>
<evidence type="ECO:0000256" key="1">
    <source>
        <dbReference type="ARBA" id="ARBA00007191"/>
    </source>
</evidence>
<gene>
    <name evidence="2" type="ORF">MS3_09446</name>
</gene>
<dbReference type="GO" id="GO:0005737">
    <property type="term" value="C:cytoplasm"/>
    <property type="evidence" value="ECO:0007669"/>
    <property type="project" value="UniProtKB-ARBA"/>
</dbReference>
<dbReference type="FunFam" id="3.30.450.30:FF:000004">
    <property type="entry name" value="ragulator complex protein LAMTOR2"/>
    <property type="match status" value="1"/>
</dbReference>
<sequence>MLRPRALTSALRKMNTGGIQSVMLFNPEGVLLAYTSLAGDSERSKAAIAANVWNIYQRQLESSESLVVTPFSRTYNQCFVSNYINGLTVAFCSNPMDTVQEIILKLSEGRLIITRVASVLLCLHASKDVGLGMLRAKMNALVQNLQEPLSIIAAS</sequence>
<organism evidence="2">
    <name type="scientific">Schistosoma haematobium</name>
    <name type="common">Blood fluke</name>
    <dbReference type="NCBI Taxonomy" id="6185"/>
    <lineage>
        <taxon>Eukaryota</taxon>
        <taxon>Metazoa</taxon>
        <taxon>Spiralia</taxon>
        <taxon>Lophotrochozoa</taxon>
        <taxon>Platyhelminthes</taxon>
        <taxon>Trematoda</taxon>
        <taxon>Digenea</taxon>
        <taxon>Strigeidida</taxon>
        <taxon>Schistosomatoidea</taxon>
        <taxon>Schistosomatidae</taxon>
        <taxon>Schistosoma</taxon>
    </lineage>
</organism>
<dbReference type="SUPFAM" id="SSF103196">
    <property type="entry name" value="Roadblock/LC7 domain"/>
    <property type="match status" value="1"/>
</dbReference>
<name>A0A095A113_SCHHA</name>
<dbReference type="AlphaFoldDB" id="A0A095A113"/>
<comment type="similarity">
    <text evidence="1">Belongs to the GAMAD family.</text>
</comment>
<proteinExistence type="inferred from homology"/>
<dbReference type="PANTHER" id="PTHR13323">
    <property type="entry name" value="LATE ENDOSOMAL/LYSOSOMAL MP1 INTERACTING PROTEIN"/>
    <property type="match status" value="1"/>
</dbReference>
<dbReference type="InterPro" id="IPR037587">
    <property type="entry name" value="LAMTOR2-like"/>
</dbReference>